<dbReference type="Proteomes" id="UP001055879">
    <property type="component" value="Linkage Group LG11"/>
</dbReference>
<reference evidence="2" key="1">
    <citation type="journal article" date="2022" name="Mol. Ecol. Resour.">
        <title>The genomes of chicory, endive, great burdock and yacon provide insights into Asteraceae palaeo-polyploidization history and plant inulin production.</title>
        <authorList>
            <person name="Fan W."/>
            <person name="Wang S."/>
            <person name="Wang H."/>
            <person name="Wang A."/>
            <person name="Jiang F."/>
            <person name="Liu H."/>
            <person name="Zhao H."/>
            <person name="Xu D."/>
            <person name="Zhang Y."/>
        </authorList>
    </citation>
    <scope>NUCLEOTIDE SEQUENCE [LARGE SCALE GENOMIC DNA]</scope>
    <source>
        <strain evidence="2">cv. Niubang</strain>
    </source>
</reference>
<organism evidence="1 2">
    <name type="scientific">Arctium lappa</name>
    <name type="common">Greater burdock</name>
    <name type="synonym">Lappa major</name>
    <dbReference type="NCBI Taxonomy" id="4217"/>
    <lineage>
        <taxon>Eukaryota</taxon>
        <taxon>Viridiplantae</taxon>
        <taxon>Streptophyta</taxon>
        <taxon>Embryophyta</taxon>
        <taxon>Tracheophyta</taxon>
        <taxon>Spermatophyta</taxon>
        <taxon>Magnoliopsida</taxon>
        <taxon>eudicotyledons</taxon>
        <taxon>Gunneridae</taxon>
        <taxon>Pentapetalae</taxon>
        <taxon>asterids</taxon>
        <taxon>campanulids</taxon>
        <taxon>Asterales</taxon>
        <taxon>Asteraceae</taxon>
        <taxon>Carduoideae</taxon>
        <taxon>Cardueae</taxon>
        <taxon>Arctiinae</taxon>
        <taxon>Arctium</taxon>
    </lineage>
</organism>
<evidence type="ECO:0000313" key="1">
    <source>
        <dbReference type="EMBL" id="KAI3691787.1"/>
    </source>
</evidence>
<evidence type="ECO:0000313" key="2">
    <source>
        <dbReference type="Proteomes" id="UP001055879"/>
    </source>
</evidence>
<reference evidence="1 2" key="2">
    <citation type="journal article" date="2022" name="Mol. Ecol. Resour.">
        <title>The genomes of chicory, endive, great burdock and yacon provide insights into Asteraceae paleo-polyploidization history and plant inulin production.</title>
        <authorList>
            <person name="Fan W."/>
            <person name="Wang S."/>
            <person name="Wang H."/>
            <person name="Wang A."/>
            <person name="Jiang F."/>
            <person name="Liu H."/>
            <person name="Zhao H."/>
            <person name="Xu D."/>
            <person name="Zhang Y."/>
        </authorList>
    </citation>
    <scope>NUCLEOTIDE SEQUENCE [LARGE SCALE GENOMIC DNA]</scope>
    <source>
        <strain evidence="2">cv. Niubang</strain>
    </source>
</reference>
<comment type="caution">
    <text evidence="1">The sequence shown here is derived from an EMBL/GenBank/DDBJ whole genome shotgun (WGS) entry which is preliminary data.</text>
</comment>
<keyword evidence="2" id="KW-1185">Reference proteome</keyword>
<accession>A0ACB8Z1W0</accession>
<proteinExistence type="predicted"/>
<name>A0ACB8Z1W0_ARCLA</name>
<gene>
    <name evidence="1" type="ORF">L6452_31589</name>
</gene>
<dbReference type="EMBL" id="CM042057">
    <property type="protein sequence ID" value="KAI3691787.1"/>
    <property type="molecule type" value="Genomic_DNA"/>
</dbReference>
<protein>
    <submittedName>
        <fullName evidence="1">Uncharacterized protein</fullName>
    </submittedName>
</protein>
<sequence>MMKNFKKGLICLFYEAFFGEIVEEATLRDPLSNYSTIFFTVYDTFLLAPDLFIVYSSKVIVVNGGSRTAYFHNTHFAYGVGHLPWTLVERL</sequence>